<proteinExistence type="predicted"/>
<accession>A0A645JNC4</accession>
<feature type="transmembrane region" description="Helical" evidence="5">
    <location>
        <begin position="79"/>
        <end position="98"/>
    </location>
</feature>
<dbReference type="InterPro" id="IPR003339">
    <property type="entry name" value="ABC/ECF_trnsptr_transmembrane"/>
</dbReference>
<comment type="subcellular location">
    <subcellularLocation>
        <location evidence="1">Membrane</location>
        <topology evidence="1">Multi-pass membrane protein</topology>
    </subcellularLocation>
</comment>
<evidence type="ECO:0000313" key="6">
    <source>
        <dbReference type="EMBL" id="MPN61103.1"/>
    </source>
</evidence>
<evidence type="ECO:0000256" key="4">
    <source>
        <dbReference type="ARBA" id="ARBA00023136"/>
    </source>
</evidence>
<sequence length="102" mass="11297">MIPSMSEQVKDIMNAQKLRAFTVFENGKTLEKMKAYPALIIPMVVGAMKKSVLMGVAMDARAFGCSKKRTYVRDLIMHTADYVWLVGIVLFVAGLAVLNTVL</sequence>
<dbReference type="PANTHER" id="PTHR33514:SF13">
    <property type="entry name" value="PROTEIN ABCI12, CHLOROPLASTIC"/>
    <property type="match status" value="1"/>
</dbReference>
<feature type="transmembrane region" description="Helical" evidence="5">
    <location>
        <begin position="35"/>
        <end position="58"/>
    </location>
</feature>
<protein>
    <submittedName>
        <fullName evidence="6">Energy-coupling factor transporter transmembrane protein EcfT</fullName>
    </submittedName>
</protein>
<dbReference type="AlphaFoldDB" id="A0A645JNC4"/>
<dbReference type="Pfam" id="PF02361">
    <property type="entry name" value="CbiQ"/>
    <property type="match status" value="1"/>
</dbReference>
<evidence type="ECO:0000256" key="1">
    <source>
        <dbReference type="ARBA" id="ARBA00004141"/>
    </source>
</evidence>
<name>A0A645JNC4_9ZZZZ</name>
<dbReference type="GO" id="GO:0005886">
    <property type="term" value="C:plasma membrane"/>
    <property type="evidence" value="ECO:0007669"/>
    <property type="project" value="TreeGrafter"/>
</dbReference>
<reference evidence="6" key="1">
    <citation type="submission" date="2019-08" db="EMBL/GenBank/DDBJ databases">
        <authorList>
            <person name="Kucharzyk K."/>
            <person name="Murdoch R.W."/>
            <person name="Higgins S."/>
            <person name="Loffler F."/>
        </authorList>
    </citation>
    <scope>NUCLEOTIDE SEQUENCE</scope>
</reference>
<keyword evidence="4 5" id="KW-0472">Membrane</keyword>
<evidence type="ECO:0000256" key="5">
    <source>
        <dbReference type="SAM" id="Phobius"/>
    </source>
</evidence>
<dbReference type="PANTHER" id="PTHR33514">
    <property type="entry name" value="PROTEIN ABCI12, CHLOROPLASTIC"/>
    <property type="match status" value="1"/>
</dbReference>
<dbReference type="CDD" id="cd16914">
    <property type="entry name" value="EcfT"/>
    <property type="match status" value="1"/>
</dbReference>
<comment type="caution">
    <text evidence="6">The sequence shown here is derived from an EMBL/GenBank/DDBJ whole genome shotgun (WGS) entry which is preliminary data.</text>
</comment>
<keyword evidence="3 5" id="KW-1133">Transmembrane helix</keyword>
<keyword evidence="2 5" id="KW-0812">Transmembrane</keyword>
<evidence type="ECO:0000256" key="3">
    <source>
        <dbReference type="ARBA" id="ARBA00022989"/>
    </source>
</evidence>
<gene>
    <name evidence="6" type="primary">ecfT_74</name>
    <name evidence="6" type="ORF">SDC9_208837</name>
</gene>
<dbReference type="EMBL" id="VSSQ01137248">
    <property type="protein sequence ID" value="MPN61103.1"/>
    <property type="molecule type" value="Genomic_DNA"/>
</dbReference>
<organism evidence="6">
    <name type="scientific">bioreactor metagenome</name>
    <dbReference type="NCBI Taxonomy" id="1076179"/>
    <lineage>
        <taxon>unclassified sequences</taxon>
        <taxon>metagenomes</taxon>
        <taxon>ecological metagenomes</taxon>
    </lineage>
</organism>
<evidence type="ECO:0000256" key="2">
    <source>
        <dbReference type="ARBA" id="ARBA00022692"/>
    </source>
</evidence>